<dbReference type="GO" id="GO:0000976">
    <property type="term" value="F:transcription cis-regulatory region binding"/>
    <property type="evidence" value="ECO:0007669"/>
    <property type="project" value="TreeGrafter"/>
</dbReference>
<dbReference type="InterPro" id="IPR001647">
    <property type="entry name" value="HTH_TetR"/>
</dbReference>
<gene>
    <name evidence="6" type="ORF">GOACH_26_00210</name>
</gene>
<evidence type="ECO:0000256" key="4">
    <source>
        <dbReference type="PROSITE-ProRule" id="PRU00335"/>
    </source>
</evidence>
<dbReference type="AlphaFoldDB" id="L7KPM0"/>
<evidence type="ECO:0000313" key="7">
    <source>
        <dbReference type="Proteomes" id="UP000010988"/>
    </source>
</evidence>
<dbReference type="InterPro" id="IPR036271">
    <property type="entry name" value="Tet_transcr_reg_TetR-rel_C_sf"/>
</dbReference>
<organism evidence="6 7">
    <name type="scientific">Gordonia aichiensis NBRC 108223</name>
    <dbReference type="NCBI Taxonomy" id="1220583"/>
    <lineage>
        <taxon>Bacteria</taxon>
        <taxon>Bacillati</taxon>
        <taxon>Actinomycetota</taxon>
        <taxon>Actinomycetes</taxon>
        <taxon>Mycobacteriales</taxon>
        <taxon>Gordoniaceae</taxon>
        <taxon>Gordonia</taxon>
    </lineage>
</organism>
<dbReference type="SUPFAM" id="SSF48498">
    <property type="entry name" value="Tetracyclin repressor-like, C-terminal domain"/>
    <property type="match status" value="1"/>
</dbReference>
<feature type="DNA-binding region" description="H-T-H motif" evidence="4">
    <location>
        <begin position="33"/>
        <end position="52"/>
    </location>
</feature>
<dbReference type="SUPFAM" id="SSF46689">
    <property type="entry name" value="Homeodomain-like"/>
    <property type="match status" value="1"/>
</dbReference>
<dbReference type="InterPro" id="IPR025996">
    <property type="entry name" value="MT1864/Rv1816-like_C"/>
</dbReference>
<dbReference type="Gene3D" id="1.10.357.10">
    <property type="entry name" value="Tetracycline Repressor, domain 2"/>
    <property type="match status" value="1"/>
</dbReference>
<dbReference type="Pfam" id="PF13305">
    <property type="entry name" value="TetR_C_33"/>
    <property type="match status" value="1"/>
</dbReference>
<proteinExistence type="predicted"/>
<sequence length="188" mass="20081">MGDTVYVTVEDTRAALVSAGVELLEETGSPDVGLRAIARRAGVSHGAPRRWFPTHRLLLAAIAEVGLHDLADELRSSASASDHDLVEIGRTYVEFARRRPAMFTLIFRHDLLEDSGADLRSSSRPLFEWLVSIVEKSGGTTEPEAVAASVWVAIHGLAVLSSTGALELAIPGVDVVDMIRRAARTGGG</sequence>
<dbReference type="STRING" id="1220583.GOACH_26_00210"/>
<keyword evidence="3" id="KW-0804">Transcription</keyword>
<keyword evidence="1" id="KW-0805">Transcription regulation</keyword>
<evidence type="ECO:0000259" key="5">
    <source>
        <dbReference type="PROSITE" id="PS50977"/>
    </source>
</evidence>
<keyword evidence="2 4" id="KW-0238">DNA-binding</keyword>
<dbReference type="Proteomes" id="UP000010988">
    <property type="component" value="Unassembled WGS sequence"/>
</dbReference>
<evidence type="ECO:0000313" key="6">
    <source>
        <dbReference type="EMBL" id="GAC50554.1"/>
    </source>
</evidence>
<dbReference type="PANTHER" id="PTHR30055">
    <property type="entry name" value="HTH-TYPE TRANSCRIPTIONAL REGULATOR RUTR"/>
    <property type="match status" value="1"/>
</dbReference>
<evidence type="ECO:0000256" key="2">
    <source>
        <dbReference type="ARBA" id="ARBA00023125"/>
    </source>
</evidence>
<dbReference type="InterPro" id="IPR009057">
    <property type="entry name" value="Homeodomain-like_sf"/>
</dbReference>
<dbReference type="EMBL" id="BANR01000026">
    <property type="protein sequence ID" value="GAC50554.1"/>
    <property type="molecule type" value="Genomic_DNA"/>
</dbReference>
<keyword evidence="7" id="KW-1185">Reference proteome</keyword>
<evidence type="ECO:0000256" key="3">
    <source>
        <dbReference type="ARBA" id="ARBA00023163"/>
    </source>
</evidence>
<dbReference type="GO" id="GO:0003700">
    <property type="term" value="F:DNA-binding transcription factor activity"/>
    <property type="evidence" value="ECO:0007669"/>
    <property type="project" value="TreeGrafter"/>
</dbReference>
<evidence type="ECO:0000256" key="1">
    <source>
        <dbReference type="ARBA" id="ARBA00023015"/>
    </source>
</evidence>
<comment type="caution">
    <text evidence="6">The sequence shown here is derived from an EMBL/GenBank/DDBJ whole genome shotgun (WGS) entry which is preliminary data.</text>
</comment>
<protein>
    <submittedName>
        <fullName evidence="6">Putative TetR family transcriptional regulator</fullName>
    </submittedName>
</protein>
<dbReference type="PANTHER" id="PTHR30055:SF234">
    <property type="entry name" value="HTH-TYPE TRANSCRIPTIONAL REGULATOR BETI"/>
    <property type="match status" value="1"/>
</dbReference>
<dbReference type="PROSITE" id="PS50977">
    <property type="entry name" value="HTH_TETR_2"/>
    <property type="match status" value="1"/>
</dbReference>
<feature type="domain" description="HTH tetR-type" evidence="5">
    <location>
        <begin position="10"/>
        <end position="70"/>
    </location>
</feature>
<dbReference type="eggNOG" id="COG1309">
    <property type="taxonomic scope" value="Bacteria"/>
</dbReference>
<accession>L7KPM0</accession>
<reference evidence="6 7" key="1">
    <citation type="submission" date="2012-12" db="EMBL/GenBank/DDBJ databases">
        <title>Whole genome shotgun sequence of Gordonia aichiensis NBRC 108223.</title>
        <authorList>
            <person name="Isaki-Nakamura S."/>
            <person name="Hosoyama A."/>
            <person name="Tsuchikane K."/>
            <person name="Ando Y."/>
            <person name="Baba S."/>
            <person name="Ohji S."/>
            <person name="Hamada M."/>
            <person name="Tamura T."/>
            <person name="Yamazoe A."/>
            <person name="Yamazaki S."/>
            <person name="Fujita N."/>
        </authorList>
    </citation>
    <scope>NUCLEOTIDE SEQUENCE [LARGE SCALE GENOMIC DNA]</scope>
    <source>
        <strain evidence="6 7">NBRC 108223</strain>
    </source>
</reference>
<dbReference type="InterPro" id="IPR050109">
    <property type="entry name" value="HTH-type_TetR-like_transc_reg"/>
</dbReference>
<name>L7KPM0_9ACTN</name>